<name>A0A366FL45_9HYPH</name>
<gene>
    <name evidence="3" type="ORF">DFR50_109193</name>
</gene>
<sequence length="208" mass="21191">MAERLRILLVGASGVLGRAVAAELSPRHDIVTAGSKSGDIRIDIADPASIESGLAAAGALDAVVCCAGAVNFAPLAAIRPARIAQSSYGLGLADKLMGQVNLALAARDRLRAGGSITLIAGVLAQTPIAAGSSASMVNAAIEAFVMAAAVEMPLGLRINAVSPTVFEESMADYGPFFRGFDPVPVARAARAFSRSVEGLETGKTFRVL</sequence>
<dbReference type="CDD" id="cd11731">
    <property type="entry name" value="Lin1944_like_SDR_c"/>
    <property type="match status" value="1"/>
</dbReference>
<dbReference type="PRINTS" id="PR00081">
    <property type="entry name" value="GDHRDH"/>
</dbReference>
<dbReference type="SUPFAM" id="SSF51735">
    <property type="entry name" value="NAD(P)-binding Rossmann-fold domains"/>
    <property type="match status" value="1"/>
</dbReference>
<comment type="similarity">
    <text evidence="1">Belongs to the short-chain dehydrogenases/reductases (SDR) family.</text>
</comment>
<dbReference type="InterPro" id="IPR051122">
    <property type="entry name" value="SDR_DHRS6-like"/>
</dbReference>
<organism evidence="3 4">
    <name type="scientific">Roseiarcus fermentans</name>
    <dbReference type="NCBI Taxonomy" id="1473586"/>
    <lineage>
        <taxon>Bacteria</taxon>
        <taxon>Pseudomonadati</taxon>
        <taxon>Pseudomonadota</taxon>
        <taxon>Alphaproteobacteria</taxon>
        <taxon>Hyphomicrobiales</taxon>
        <taxon>Roseiarcaceae</taxon>
        <taxon>Roseiarcus</taxon>
    </lineage>
</organism>
<evidence type="ECO:0000256" key="1">
    <source>
        <dbReference type="ARBA" id="ARBA00006484"/>
    </source>
</evidence>
<dbReference type="OrthoDB" id="9787486at2"/>
<dbReference type="Proteomes" id="UP000253529">
    <property type="component" value="Unassembled WGS sequence"/>
</dbReference>
<dbReference type="Pfam" id="PF13561">
    <property type="entry name" value="adh_short_C2"/>
    <property type="match status" value="1"/>
</dbReference>
<dbReference type="InterPro" id="IPR002347">
    <property type="entry name" value="SDR_fam"/>
</dbReference>
<evidence type="ECO:0000313" key="3">
    <source>
        <dbReference type="EMBL" id="RBP14439.1"/>
    </source>
</evidence>
<dbReference type="PANTHER" id="PTHR43477:SF1">
    <property type="entry name" value="DIHYDROANTICAPSIN 7-DEHYDROGENASE"/>
    <property type="match status" value="1"/>
</dbReference>
<dbReference type="InterPro" id="IPR036291">
    <property type="entry name" value="NAD(P)-bd_dom_sf"/>
</dbReference>
<keyword evidence="2" id="KW-0560">Oxidoreductase</keyword>
<dbReference type="PANTHER" id="PTHR43477">
    <property type="entry name" value="DIHYDROANTICAPSIN 7-DEHYDROGENASE"/>
    <property type="match status" value="1"/>
</dbReference>
<dbReference type="EMBL" id="QNRK01000009">
    <property type="protein sequence ID" value="RBP14439.1"/>
    <property type="molecule type" value="Genomic_DNA"/>
</dbReference>
<reference evidence="3 4" key="1">
    <citation type="submission" date="2018-06" db="EMBL/GenBank/DDBJ databases">
        <title>Genomic Encyclopedia of Type Strains, Phase IV (KMG-IV): sequencing the most valuable type-strain genomes for metagenomic binning, comparative biology and taxonomic classification.</title>
        <authorList>
            <person name="Goeker M."/>
        </authorList>
    </citation>
    <scope>NUCLEOTIDE SEQUENCE [LARGE SCALE GENOMIC DNA]</scope>
    <source>
        <strain evidence="3 4">DSM 24875</strain>
    </source>
</reference>
<proteinExistence type="inferred from homology"/>
<evidence type="ECO:0000313" key="4">
    <source>
        <dbReference type="Proteomes" id="UP000253529"/>
    </source>
</evidence>
<comment type="caution">
    <text evidence="3">The sequence shown here is derived from an EMBL/GenBank/DDBJ whole genome shotgun (WGS) entry which is preliminary data.</text>
</comment>
<keyword evidence="4" id="KW-1185">Reference proteome</keyword>
<dbReference type="RefSeq" id="WP_113889112.1">
    <property type="nucleotide sequence ID" value="NZ_QNRK01000009.1"/>
</dbReference>
<accession>A0A366FL45</accession>
<dbReference type="GO" id="GO:0016491">
    <property type="term" value="F:oxidoreductase activity"/>
    <property type="evidence" value="ECO:0007669"/>
    <property type="project" value="UniProtKB-KW"/>
</dbReference>
<protein>
    <submittedName>
        <fullName evidence="3">NAD(P)-dependent dehydrogenase (Short-subunit alcohol dehydrogenase family)</fullName>
    </submittedName>
</protein>
<evidence type="ECO:0000256" key="2">
    <source>
        <dbReference type="ARBA" id="ARBA00023002"/>
    </source>
</evidence>
<dbReference type="Gene3D" id="3.40.50.720">
    <property type="entry name" value="NAD(P)-binding Rossmann-like Domain"/>
    <property type="match status" value="1"/>
</dbReference>
<dbReference type="AlphaFoldDB" id="A0A366FL45"/>
<dbReference type="NCBIfam" id="NF005754">
    <property type="entry name" value="PRK07578.1"/>
    <property type="match status" value="1"/>
</dbReference>